<dbReference type="EMBL" id="FNZF01000003">
    <property type="protein sequence ID" value="SEJ44987.1"/>
    <property type="molecule type" value="Genomic_DNA"/>
</dbReference>
<evidence type="ECO:0008006" key="4">
    <source>
        <dbReference type="Google" id="ProtNLM"/>
    </source>
</evidence>
<keyword evidence="1" id="KW-0732">Signal</keyword>
<proteinExistence type="predicted"/>
<feature type="signal peptide" evidence="1">
    <location>
        <begin position="1"/>
        <end position="25"/>
    </location>
</feature>
<evidence type="ECO:0000256" key="1">
    <source>
        <dbReference type="SAM" id="SignalP"/>
    </source>
</evidence>
<dbReference type="PROSITE" id="PS51257">
    <property type="entry name" value="PROKAR_LIPOPROTEIN"/>
    <property type="match status" value="1"/>
</dbReference>
<dbReference type="AlphaFoldDB" id="A0A1H6Z0T5"/>
<sequence length="245" mass="27124">MAKLSWIALPVAILLVFGACGPSDGQEETQTNDDPEQVKQDVLADVWERVMQESEAEPKLPRDLETGDQYLTARVAANAEGYEVYYYLMDQPVPVDDPQLEDQAPYLIADAIVFDSAEGARAGVNYEPEMGTGQPADLGYGITGYMDAGAGNIHLVWHEGRWSFLVHQRNSEEAGDEMMQLARDIVEKLEQKRLPAPQEVGAGTFDMKGDGAAAHNLQWQAENVVYSVRSRDHLQLIDIVANMNE</sequence>
<dbReference type="Proteomes" id="UP000199200">
    <property type="component" value="Unassembled WGS sequence"/>
</dbReference>
<accession>A0A1H6Z0T5</accession>
<evidence type="ECO:0000313" key="3">
    <source>
        <dbReference type="Proteomes" id="UP000199200"/>
    </source>
</evidence>
<dbReference type="RefSeq" id="WP_092052628.1">
    <property type="nucleotide sequence ID" value="NZ_FNZF01000003.1"/>
</dbReference>
<evidence type="ECO:0000313" key="2">
    <source>
        <dbReference type="EMBL" id="SEJ44987.1"/>
    </source>
</evidence>
<reference evidence="3" key="1">
    <citation type="submission" date="2016-10" db="EMBL/GenBank/DDBJ databases">
        <authorList>
            <person name="Varghese N."/>
            <person name="Submissions S."/>
        </authorList>
    </citation>
    <scope>NUCLEOTIDE SEQUENCE [LARGE SCALE GENOMIC DNA]</scope>
    <source>
        <strain evidence="3">CGMCC 1.6763</strain>
    </source>
</reference>
<protein>
    <recommendedName>
        <fullName evidence="4">DUF4367 domain-containing protein</fullName>
    </recommendedName>
</protein>
<feature type="chain" id="PRO_5011496984" description="DUF4367 domain-containing protein" evidence="1">
    <location>
        <begin position="26"/>
        <end position="245"/>
    </location>
</feature>
<organism evidence="2 3">
    <name type="scientific">Bhargavaea ginsengi</name>
    <dbReference type="NCBI Taxonomy" id="426757"/>
    <lineage>
        <taxon>Bacteria</taxon>
        <taxon>Bacillati</taxon>
        <taxon>Bacillota</taxon>
        <taxon>Bacilli</taxon>
        <taxon>Bacillales</taxon>
        <taxon>Caryophanaceae</taxon>
        <taxon>Bhargavaea</taxon>
    </lineage>
</organism>
<keyword evidence="3" id="KW-1185">Reference proteome</keyword>
<name>A0A1H6Z0T5_9BACL</name>
<dbReference type="OrthoDB" id="2138638at2"/>
<gene>
    <name evidence="2" type="ORF">SAMN04488127_1829</name>
</gene>
<dbReference type="STRING" id="426757.SAMN04488127_1829"/>